<dbReference type="Gene3D" id="3.40.50.300">
    <property type="entry name" value="P-loop containing nucleotide triphosphate hydrolases"/>
    <property type="match status" value="1"/>
</dbReference>
<dbReference type="Pfam" id="PF00503">
    <property type="entry name" value="G-alpha"/>
    <property type="match status" value="1"/>
</dbReference>
<keyword evidence="8 12" id="KW-0342">GTP-binding</keyword>
<feature type="repeat" description="PPR" evidence="14">
    <location>
        <begin position="956"/>
        <end position="990"/>
    </location>
</feature>
<dbReference type="Pfam" id="PF01535">
    <property type="entry name" value="PPR"/>
    <property type="match status" value="2"/>
</dbReference>
<dbReference type="PANTHER" id="PTHR10218:SF334">
    <property type="entry name" value="EXTRA-LARGE GUANINE NUCLEOTIDE-BINDING PROTEIN 3"/>
    <property type="match status" value="1"/>
</dbReference>
<feature type="region of interest" description="Disordered" evidence="15">
    <location>
        <begin position="507"/>
        <end position="527"/>
    </location>
</feature>
<dbReference type="Gene3D" id="1.25.40.10">
    <property type="entry name" value="Tetratricopeptide repeat domain"/>
    <property type="match status" value="3"/>
</dbReference>
<dbReference type="CDD" id="cd00066">
    <property type="entry name" value="G-alpha"/>
    <property type="match status" value="1"/>
</dbReference>
<dbReference type="NCBIfam" id="TIGR00756">
    <property type="entry name" value="PPR"/>
    <property type="match status" value="2"/>
</dbReference>
<evidence type="ECO:0000256" key="3">
    <source>
        <dbReference type="ARBA" id="ARBA00022737"/>
    </source>
</evidence>
<dbReference type="FunFam" id="1.10.400.10:FF:000005">
    <property type="entry name" value="Extra-large guanine nucleotide-binding protein 3"/>
    <property type="match status" value="1"/>
</dbReference>
<evidence type="ECO:0000256" key="6">
    <source>
        <dbReference type="ARBA" id="ARBA00022833"/>
    </source>
</evidence>
<proteinExistence type="inferred from homology"/>
<keyword evidence="17" id="KW-1185">Reference proteome</keyword>
<comment type="subcellular location">
    <subcellularLocation>
        <location evidence="1">Nucleus</location>
    </subcellularLocation>
</comment>
<sequence length="1203" mass="136749">MEQREGESWRELMKKMLPAGASLPEDDSKLDYSIAIEYEGPPVPYKVPKVEPLDVSSQAIPTAEPLSESQRSATNLATPVIEPIPLPVSCIAGVTNSPTQSPRLSASSESVVSVLQNPDFSSASASPGSVHIPSNDNQSKLAGNEVRRVPVVTFNTVDRSERKDVDVEKPFYPEYVGVSKGKKKQKSRVCYRCRKGKWETKESCLVCDAKYCSNCVLRAMGSMPEGRKCVTCIGQAIDESKRSKLGKHSRVLSRLLSPLEVKQIMKAEKECSANQLRPEQLIVNGFPLKPEEMAELLGCPLPPRKLKPGRYWYDKESGLWGKEGEKPDRVISSNLNFTGRLSPDASNGSTEVYINGREITKLELRVLKLANVQCPRDTHFWVYDDGRYEEEGQNNIRGNIWEKASTRFVCALFSLPVPHGQPHGQRDEASNYTTVPNYLEQKKVHKLLLLGLQGSGTSTIFKQAKFMYGNKFTAEELQDIKLMIQSNMYRYLSILLDGRERFEEEAISRKKELDTDDRSSLSGGELDSGETNQCIYSINPRLKHFSDWLLDIIATGDLDAFFPAATREYAPLVEEVWKDPAIQETYRRKDELHFLPDVAEYFLSRAVEVSSNEYEPSERDILYAEGVTQGNGLAFIEFSLDDRSPMSETYTDNLEAQPPPLTKYQLIRVNAKGMNEGCKWVEMFEDVRVVVFCVALSDYDQMWLAPETNGSGSLLQNKIMQSKELFETMIRHPCFKNTPFVLVLNKYDLFEEKVNRVQLSACEWFNDFSPLRPHHNSQTLAHQAYYYVAMKFKDLYASLTGRKLFVWQARARDRVTIDEAFKYIREVLKWDEEKEDNYYGGGAEDSFYSTDMSSSPFVRAEMIGTTVLHQIHILLPPEDPSESPEVSLRVKEQECLSLLKRCQNMEEFRQAHAQILKWGFFSNPFCASNLVATCALSHWGSMDYACSIFRQIDQPGSFEYNTMIKGYVSDFKMENALLLYYEMLEKEVQSDNFTYPALIKACAWLRAIDESMQIHGHIFKLGFEEDLYVQNSLINMYGKCGKIELSCDVFKQIEHKDIASWSSIIAAHSSLGLWSECVQFFEEMIQDRSYRPEESLLVSVLSACSHLGALDLGRCLHGVLLRNFSELNVTVQTSLIDMYINCGCIEKGFCLFQRMSKKNHFSYSVMISGLAMHGRSMEALEVFSEMLDEGLQPDDVVYVVKVI</sequence>
<keyword evidence="13" id="KW-0460">Magnesium</keyword>
<organism evidence="16 17">
    <name type="scientific">Ricinus communis</name>
    <name type="common">Castor bean</name>
    <dbReference type="NCBI Taxonomy" id="3988"/>
    <lineage>
        <taxon>Eukaryota</taxon>
        <taxon>Viridiplantae</taxon>
        <taxon>Streptophyta</taxon>
        <taxon>Embryophyta</taxon>
        <taxon>Tracheophyta</taxon>
        <taxon>Spermatophyta</taxon>
        <taxon>Magnoliopsida</taxon>
        <taxon>eudicotyledons</taxon>
        <taxon>Gunneridae</taxon>
        <taxon>Pentapetalae</taxon>
        <taxon>rosids</taxon>
        <taxon>fabids</taxon>
        <taxon>Malpighiales</taxon>
        <taxon>Euphorbiaceae</taxon>
        <taxon>Acalyphoideae</taxon>
        <taxon>Acalypheae</taxon>
        <taxon>Ricinus</taxon>
    </lineage>
</organism>
<feature type="binding site" evidence="13">
    <location>
        <position position="458"/>
    </location>
    <ligand>
        <name>Mg(2+)</name>
        <dbReference type="ChEBI" id="CHEBI:18420"/>
    </ligand>
</feature>
<evidence type="ECO:0000256" key="1">
    <source>
        <dbReference type="ARBA" id="ARBA00004123"/>
    </source>
</evidence>
<keyword evidence="4 12" id="KW-0547">Nucleotide-binding</keyword>
<dbReference type="SUPFAM" id="SSF52540">
    <property type="entry name" value="P-loop containing nucleoside triphosphate hydrolases"/>
    <property type="match status" value="1"/>
</dbReference>
<dbReference type="GO" id="GO:0005525">
    <property type="term" value="F:GTP binding"/>
    <property type="evidence" value="ECO:0007669"/>
    <property type="project" value="UniProtKB-KW"/>
</dbReference>
<evidence type="ECO:0000256" key="4">
    <source>
        <dbReference type="ARBA" id="ARBA00022741"/>
    </source>
</evidence>
<dbReference type="Gene3D" id="1.10.400.10">
    <property type="entry name" value="GI Alpha 1, domain 2-like"/>
    <property type="match status" value="1"/>
</dbReference>
<evidence type="ECO:0000313" key="17">
    <source>
        <dbReference type="Proteomes" id="UP000008311"/>
    </source>
</evidence>
<keyword evidence="6" id="KW-0862">Zinc</keyword>
<evidence type="ECO:0000256" key="13">
    <source>
        <dbReference type="PIRSR" id="PIRSR601019-2"/>
    </source>
</evidence>
<dbReference type="GO" id="GO:0005634">
    <property type="term" value="C:nucleus"/>
    <property type="evidence" value="ECO:0007669"/>
    <property type="project" value="UniProtKB-SubCell"/>
</dbReference>
<dbReference type="Proteomes" id="UP000008311">
    <property type="component" value="Unassembled WGS sequence"/>
</dbReference>
<accession>B9RZ26</accession>
<evidence type="ECO:0000256" key="15">
    <source>
        <dbReference type="SAM" id="MobiDB-lite"/>
    </source>
</evidence>
<protein>
    <submittedName>
        <fullName evidence="16">GTP-binding protein alpha subunit, gna, putative</fullName>
    </submittedName>
</protein>
<dbReference type="GO" id="GO:0003924">
    <property type="term" value="F:GTPase activity"/>
    <property type="evidence" value="ECO:0000318"/>
    <property type="project" value="GO_Central"/>
</dbReference>
<dbReference type="STRING" id="3988.B9RZ26"/>
<dbReference type="InterPro" id="IPR011025">
    <property type="entry name" value="GproteinA_insert"/>
</dbReference>
<dbReference type="SUPFAM" id="SSF47895">
    <property type="entry name" value="Transducin (alpha subunit), insertion domain"/>
    <property type="match status" value="1"/>
</dbReference>
<dbReference type="PRINTS" id="PR00318">
    <property type="entry name" value="GPROTEINA"/>
</dbReference>
<evidence type="ECO:0000313" key="16">
    <source>
        <dbReference type="EMBL" id="EEF43528.1"/>
    </source>
</evidence>
<evidence type="ECO:0000256" key="11">
    <source>
        <dbReference type="ARBA" id="ARBA00060880"/>
    </source>
</evidence>
<dbReference type="InterPro" id="IPR001019">
    <property type="entry name" value="Gprotein_alpha_su"/>
</dbReference>
<feature type="binding site" evidence="12">
    <location>
        <begin position="622"/>
        <end position="628"/>
    </location>
    <ligand>
        <name>GTP</name>
        <dbReference type="ChEBI" id="CHEBI:37565"/>
    </ligand>
</feature>
<dbReference type="FunFam" id="1.25.40.10:FF:000196">
    <property type="entry name" value="Pentatricopeptide repeat-containing protein At4g14850"/>
    <property type="match status" value="1"/>
</dbReference>
<dbReference type="SMART" id="SM00275">
    <property type="entry name" value="G_alpha"/>
    <property type="match status" value="1"/>
</dbReference>
<evidence type="ECO:0000256" key="5">
    <source>
        <dbReference type="ARBA" id="ARBA00022771"/>
    </source>
</evidence>
<dbReference type="eggNOG" id="KOG4197">
    <property type="taxonomic scope" value="Eukaryota"/>
</dbReference>
<dbReference type="GO" id="GO:0005737">
    <property type="term" value="C:cytoplasm"/>
    <property type="evidence" value="ECO:0000318"/>
    <property type="project" value="GO_Central"/>
</dbReference>
<dbReference type="GO" id="GO:0005834">
    <property type="term" value="C:heterotrimeric G-protein complex"/>
    <property type="evidence" value="ECO:0000318"/>
    <property type="project" value="GO_Central"/>
</dbReference>
<dbReference type="AlphaFoldDB" id="B9RZ26"/>
<feature type="binding site" evidence="12">
    <location>
        <position position="811"/>
    </location>
    <ligand>
        <name>GTP</name>
        <dbReference type="ChEBI" id="CHEBI:37565"/>
    </ligand>
</feature>
<evidence type="ECO:0000256" key="12">
    <source>
        <dbReference type="PIRSR" id="PIRSR601019-1"/>
    </source>
</evidence>
<dbReference type="GO" id="GO:0007188">
    <property type="term" value="P:adenylate cyclase-modulating G protein-coupled receptor signaling pathway"/>
    <property type="evidence" value="ECO:0000318"/>
    <property type="project" value="GO_Central"/>
</dbReference>
<dbReference type="PROSITE" id="PS51375">
    <property type="entry name" value="PPR"/>
    <property type="match status" value="3"/>
</dbReference>
<dbReference type="GO" id="GO:0001664">
    <property type="term" value="F:G protein-coupled receptor binding"/>
    <property type="evidence" value="ECO:0000318"/>
    <property type="project" value="GO_Central"/>
</dbReference>
<name>B9RZ26_RICCO</name>
<evidence type="ECO:0000256" key="10">
    <source>
        <dbReference type="ARBA" id="ARBA00023242"/>
    </source>
</evidence>
<dbReference type="PROSITE" id="PS51882">
    <property type="entry name" value="G_ALPHA"/>
    <property type="match status" value="1"/>
</dbReference>
<keyword evidence="2 13" id="KW-0479">Metal-binding</keyword>
<dbReference type="FunFam" id="3.40.50.300:FF:001044">
    <property type="entry name" value="Extra-large guanine nucleotide-binding protein 3"/>
    <property type="match status" value="1"/>
</dbReference>
<dbReference type="Pfam" id="PF13041">
    <property type="entry name" value="PPR_2"/>
    <property type="match status" value="2"/>
</dbReference>
<dbReference type="GO" id="GO:0008270">
    <property type="term" value="F:zinc ion binding"/>
    <property type="evidence" value="ECO:0007669"/>
    <property type="project" value="UniProtKB-KW"/>
</dbReference>
<gene>
    <name evidence="16" type="ORF">RCOM_1316790</name>
</gene>
<feature type="repeat" description="PPR" evidence="14">
    <location>
        <begin position="1026"/>
        <end position="1060"/>
    </location>
</feature>
<feature type="repeat" description="PPR" evidence="14">
    <location>
        <begin position="1159"/>
        <end position="1193"/>
    </location>
</feature>
<keyword evidence="3" id="KW-0677">Repeat</keyword>
<dbReference type="EMBL" id="EQ973832">
    <property type="protein sequence ID" value="EEF43528.1"/>
    <property type="molecule type" value="Genomic_DNA"/>
</dbReference>
<evidence type="ECO:0000256" key="8">
    <source>
        <dbReference type="ARBA" id="ARBA00023134"/>
    </source>
</evidence>
<evidence type="ECO:0000256" key="2">
    <source>
        <dbReference type="ARBA" id="ARBA00022723"/>
    </source>
</evidence>
<dbReference type="FunFam" id="1.25.40.10:FF:000576">
    <property type="entry name" value="Pentatricopeptide repeat-containing protein, chloroplastic"/>
    <property type="match status" value="1"/>
</dbReference>
<keyword evidence="9" id="KW-0807">Transducer</keyword>
<dbReference type="PANTHER" id="PTHR10218">
    <property type="entry name" value="GTP-BINDING PROTEIN ALPHA SUBUNIT"/>
    <property type="match status" value="1"/>
</dbReference>
<keyword evidence="10" id="KW-0539">Nucleus</keyword>
<feature type="compositionally biased region" description="Basic and acidic residues" evidence="15">
    <location>
        <begin position="507"/>
        <end position="519"/>
    </location>
</feature>
<dbReference type="eggNOG" id="KOG0082">
    <property type="taxonomic scope" value="Eukaryota"/>
</dbReference>
<dbReference type="GO" id="GO:0031683">
    <property type="term" value="F:G-protein beta/gamma-subunit complex binding"/>
    <property type="evidence" value="ECO:0000318"/>
    <property type="project" value="GO_Central"/>
</dbReference>
<evidence type="ECO:0000256" key="7">
    <source>
        <dbReference type="ARBA" id="ARBA00022837"/>
    </source>
</evidence>
<dbReference type="InParanoid" id="B9RZ26"/>
<comment type="similarity">
    <text evidence="11">Belongs to the G-alpha family. XLG subfamily.</text>
</comment>
<dbReference type="InterPro" id="IPR011990">
    <property type="entry name" value="TPR-like_helical_dom_sf"/>
</dbReference>
<dbReference type="InterPro" id="IPR002885">
    <property type="entry name" value="PPR_rpt"/>
</dbReference>
<dbReference type="FunCoup" id="B9RZ26">
    <property type="interactions" value="1524"/>
</dbReference>
<evidence type="ECO:0000256" key="14">
    <source>
        <dbReference type="PROSITE-ProRule" id="PRU00708"/>
    </source>
</evidence>
<keyword evidence="7" id="KW-0106">Calcium</keyword>
<dbReference type="InterPro" id="IPR027417">
    <property type="entry name" value="P-loop_NTPase"/>
</dbReference>
<evidence type="ECO:0000256" key="9">
    <source>
        <dbReference type="ARBA" id="ARBA00023224"/>
    </source>
</evidence>
<feature type="binding site" evidence="13">
    <location>
        <position position="628"/>
    </location>
    <ligand>
        <name>Mg(2+)</name>
        <dbReference type="ChEBI" id="CHEBI:18420"/>
    </ligand>
</feature>
<reference evidence="17" key="1">
    <citation type="journal article" date="2010" name="Nat. Biotechnol.">
        <title>Draft genome sequence of the oilseed species Ricinus communis.</title>
        <authorList>
            <person name="Chan A.P."/>
            <person name="Crabtree J."/>
            <person name="Zhao Q."/>
            <person name="Lorenzi H."/>
            <person name="Orvis J."/>
            <person name="Puiu D."/>
            <person name="Melake-Berhan A."/>
            <person name="Jones K.M."/>
            <person name="Redman J."/>
            <person name="Chen G."/>
            <person name="Cahoon E.B."/>
            <person name="Gedil M."/>
            <person name="Stanke M."/>
            <person name="Haas B.J."/>
            <person name="Wortman J.R."/>
            <person name="Fraser-Liggett C.M."/>
            <person name="Ravel J."/>
            <person name="Rabinowicz P.D."/>
        </authorList>
    </citation>
    <scope>NUCLEOTIDE SEQUENCE [LARGE SCALE GENOMIC DNA]</scope>
    <source>
        <strain evidence="17">cv. Hale</strain>
    </source>
</reference>
<keyword evidence="5" id="KW-0863">Zinc-finger</keyword>
<feature type="binding site" evidence="12">
    <location>
        <begin position="745"/>
        <end position="748"/>
    </location>
    <ligand>
        <name>GTP</name>
        <dbReference type="ChEBI" id="CHEBI:37565"/>
    </ligand>
</feature>